<accession>A0A1J0LU79</accession>
<protein>
    <submittedName>
        <fullName evidence="2">Uncharacterized protein</fullName>
    </submittedName>
</protein>
<dbReference type="STRING" id="56956.A0O31_00815"/>
<feature type="transmembrane region" description="Helical" evidence="1">
    <location>
        <begin position="76"/>
        <end position="95"/>
    </location>
</feature>
<sequence length="129" mass="14247">MHEVLLFLHSWVRWLVLLFGLWALFRPEPCPGAFFAHALTLQVVLGVLLAFASPLFQGALANLEAVMAAGGEPRYFVAEHWVGGLVALGLAHAGLAQARRGKPRARLLFALAYLVLLLSIPWFRPLLRP</sequence>
<dbReference type="Proteomes" id="UP000182993">
    <property type="component" value="Chromosome"/>
</dbReference>
<dbReference type="KEGG" id="tbc:A0O31_00815"/>
<evidence type="ECO:0000313" key="2">
    <source>
        <dbReference type="EMBL" id="APD08991.1"/>
    </source>
</evidence>
<dbReference type="RefSeq" id="WP_071676762.1">
    <property type="nucleotide sequence ID" value="NZ_CP016312.1"/>
</dbReference>
<proteinExistence type="predicted"/>
<evidence type="ECO:0000256" key="1">
    <source>
        <dbReference type="SAM" id="Phobius"/>
    </source>
</evidence>
<evidence type="ECO:0000313" key="3">
    <source>
        <dbReference type="Proteomes" id="UP000182993"/>
    </source>
</evidence>
<feature type="transmembrane region" description="Helical" evidence="1">
    <location>
        <begin position="32"/>
        <end position="56"/>
    </location>
</feature>
<feature type="transmembrane region" description="Helical" evidence="1">
    <location>
        <begin position="6"/>
        <end position="25"/>
    </location>
</feature>
<dbReference type="AlphaFoldDB" id="A0A1J0LU79"/>
<keyword evidence="1" id="KW-0812">Transmembrane</keyword>
<gene>
    <name evidence="2" type="ORF">A0O31_00815</name>
</gene>
<feature type="transmembrane region" description="Helical" evidence="1">
    <location>
        <begin position="107"/>
        <end position="123"/>
    </location>
</feature>
<dbReference type="EMBL" id="CP016312">
    <property type="protein sequence ID" value="APD08991.1"/>
    <property type="molecule type" value="Genomic_DNA"/>
</dbReference>
<keyword evidence="1" id="KW-1133">Transmembrane helix</keyword>
<name>A0A1J0LU79_THEBO</name>
<organism evidence="2 3">
    <name type="scientific">Thermus brockianus</name>
    <dbReference type="NCBI Taxonomy" id="56956"/>
    <lineage>
        <taxon>Bacteria</taxon>
        <taxon>Thermotogati</taxon>
        <taxon>Deinococcota</taxon>
        <taxon>Deinococci</taxon>
        <taxon>Thermales</taxon>
        <taxon>Thermaceae</taxon>
        <taxon>Thermus</taxon>
    </lineage>
</organism>
<keyword evidence="1" id="KW-0472">Membrane</keyword>
<reference evidence="3" key="1">
    <citation type="submission" date="2016-06" db="EMBL/GenBank/DDBJ databases">
        <title>Whole genome sequencing of Thermus brockianus strain GE-1.</title>
        <authorList>
            <person name="Schaefers C."/>
            <person name="Blank S."/>
            <person name="Wiebusch S."/>
            <person name="Elleuche S."/>
            <person name="Antranikian G."/>
        </authorList>
    </citation>
    <scope>NUCLEOTIDE SEQUENCE [LARGE SCALE GENOMIC DNA]</scope>
    <source>
        <strain evidence="3">GE-1</strain>
    </source>
</reference>